<evidence type="ECO:0000256" key="5">
    <source>
        <dbReference type="ARBA" id="ARBA00023136"/>
    </source>
</evidence>
<dbReference type="InterPro" id="IPR036942">
    <property type="entry name" value="Beta-barrel_TonB_sf"/>
</dbReference>
<evidence type="ECO:0000256" key="6">
    <source>
        <dbReference type="ARBA" id="ARBA00023237"/>
    </source>
</evidence>
<dbReference type="Gene3D" id="2.170.130.10">
    <property type="entry name" value="TonB-dependent receptor, plug domain"/>
    <property type="match status" value="1"/>
</dbReference>
<gene>
    <name evidence="10" type="ORF">Q0590_03800</name>
</gene>
<comment type="subcellular location">
    <subcellularLocation>
        <location evidence="1 7">Cell outer membrane</location>
        <topology evidence="1 7">Multi-pass membrane protein</topology>
    </subcellularLocation>
</comment>
<dbReference type="Pfam" id="PF07715">
    <property type="entry name" value="Plug"/>
    <property type="match status" value="1"/>
</dbReference>
<name>A0ABT8R230_9BACT</name>
<keyword evidence="2 7" id="KW-0813">Transport</keyword>
<feature type="domain" description="TonB-dependent receptor plug" evidence="9">
    <location>
        <begin position="117"/>
        <end position="236"/>
    </location>
</feature>
<organism evidence="10 11">
    <name type="scientific">Rhodocytophaga aerolata</name>
    <dbReference type="NCBI Taxonomy" id="455078"/>
    <lineage>
        <taxon>Bacteria</taxon>
        <taxon>Pseudomonadati</taxon>
        <taxon>Bacteroidota</taxon>
        <taxon>Cytophagia</taxon>
        <taxon>Cytophagales</taxon>
        <taxon>Rhodocytophagaceae</taxon>
        <taxon>Rhodocytophaga</taxon>
    </lineage>
</organism>
<dbReference type="InterPro" id="IPR012910">
    <property type="entry name" value="Plug_dom"/>
</dbReference>
<reference evidence="10" key="1">
    <citation type="submission" date="2023-07" db="EMBL/GenBank/DDBJ databases">
        <title>The genome sequence of Rhodocytophaga aerolata KACC 12507.</title>
        <authorList>
            <person name="Zhang X."/>
        </authorList>
    </citation>
    <scope>NUCLEOTIDE SEQUENCE</scope>
    <source>
        <strain evidence="10">KACC 12507</strain>
    </source>
</reference>
<evidence type="ECO:0000256" key="4">
    <source>
        <dbReference type="ARBA" id="ARBA00022692"/>
    </source>
</evidence>
<dbReference type="RefSeq" id="WP_302036147.1">
    <property type="nucleotide sequence ID" value="NZ_JAUKPO010000001.1"/>
</dbReference>
<dbReference type="NCBIfam" id="TIGR04057">
    <property type="entry name" value="SusC_RagA_signa"/>
    <property type="match status" value="1"/>
</dbReference>
<keyword evidence="6 7" id="KW-0998">Cell outer membrane</keyword>
<feature type="chain" id="PRO_5045369951" evidence="8">
    <location>
        <begin position="24"/>
        <end position="998"/>
    </location>
</feature>
<keyword evidence="11" id="KW-1185">Reference proteome</keyword>
<dbReference type="InterPro" id="IPR037066">
    <property type="entry name" value="Plug_dom_sf"/>
</dbReference>
<evidence type="ECO:0000256" key="8">
    <source>
        <dbReference type="SAM" id="SignalP"/>
    </source>
</evidence>
<dbReference type="PROSITE" id="PS52016">
    <property type="entry name" value="TONB_DEPENDENT_REC_3"/>
    <property type="match status" value="1"/>
</dbReference>
<evidence type="ECO:0000256" key="3">
    <source>
        <dbReference type="ARBA" id="ARBA00022452"/>
    </source>
</evidence>
<feature type="signal peptide" evidence="8">
    <location>
        <begin position="1"/>
        <end position="23"/>
    </location>
</feature>
<evidence type="ECO:0000256" key="1">
    <source>
        <dbReference type="ARBA" id="ARBA00004571"/>
    </source>
</evidence>
<dbReference type="InterPro" id="IPR023996">
    <property type="entry name" value="TonB-dep_OMP_SusC/RagA"/>
</dbReference>
<dbReference type="Pfam" id="PF13715">
    <property type="entry name" value="CarbopepD_reg_2"/>
    <property type="match status" value="1"/>
</dbReference>
<proteinExistence type="inferred from homology"/>
<keyword evidence="3 7" id="KW-1134">Transmembrane beta strand</keyword>
<sequence>MKRVILIFLVLLMSVMYSSRLQAQDRTVSGRVTSADDGTALPGVNVSVKGTTSGTATNAEGDYTLSVPSDATLVFSFIGLTSQEVPVGNRSVINVQMASDIKSLNEVVVIGYGSQQKKDLTGNIASVSGASIANIPVSSVEESLQGRAAGVYINSGSGKLGQGVQIRVRGAASVSAGNQPLYVVDGIPITSSDLGSANSELANPIADLNPNDIESIEILKDASAAAIYGSRASNGVVLITTKKGRIGKTKIDLGYFTGVSTPTRTREWLNAAEYIELFSEAAENEGYDPQEEFEGNGLPWNSTDDTDWASEAFQTGGISQYNLSLSGGNEKTRFFLSGTHNDQKGIIVANEFKRSSARINLDHSINQKFRIGTNISLIRSVNYRVPDDNAFSNPLQLVALPPIQPKIDPATGELNRNTLYYNNLIELSNATNVATTYRTISNIFASYDIVPGLTFRTEYGIDFLALDEDIYRGRITEDGGPTGYGYSNQVRSFNYTTNNTLNYNKIFNDVHTLDLLGGISYQEANVRGTSVEGRGFPNDNFQRIASAARITSGSSNETGYSFLSYLARANYKFMDKYLFALSGRIDGSSRFGQNNRYGFFPAASAGWILSEESFMQNSNVLSFLKLRASYGLTGNSEIGNFQSRGLYNAIFYADQAGITPSTIASPDLRWENTAQTDIGIDFGFFNNRISGELDYYIKTTRDLLLDVPLPAINGFTSITKNIGSLENKGIEFVLNTQNLVGEFKWTTNFNISRNRNKVLELNGDPIEGGGRLIGRVAEGEPLGYFYTVKYAGVDPANGDALYYDLEGNKTSEYSSNYRQKVGDPNPDFIGGMTNTFSYKGFDLNVLTQFVYGNDLYNVAGYFQSVNADYFDNQSRDQLKRWQKEGDITDVPQARLYAGNGSGTSSRWVQDGSFLRIRTVTFGYNLPTDLIKRVYLQNARIYVTGQNLFTFTKYEGYDPEVNSTYFQGTTAQSTNINLGHDFYTPPQQKTITVGINLGF</sequence>
<dbReference type="SUPFAM" id="SSF56935">
    <property type="entry name" value="Porins"/>
    <property type="match status" value="1"/>
</dbReference>
<dbReference type="SUPFAM" id="SSF49464">
    <property type="entry name" value="Carboxypeptidase regulatory domain-like"/>
    <property type="match status" value="1"/>
</dbReference>
<dbReference type="Gene3D" id="2.60.40.1120">
    <property type="entry name" value="Carboxypeptidase-like, regulatory domain"/>
    <property type="match status" value="1"/>
</dbReference>
<accession>A0ABT8R230</accession>
<keyword evidence="5 7" id="KW-0472">Membrane</keyword>
<comment type="similarity">
    <text evidence="7">Belongs to the TonB-dependent receptor family.</text>
</comment>
<protein>
    <submittedName>
        <fullName evidence="10">TonB-dependent receptor</fullName>
    </submittedName>
</protein>
<dbReference type="Gene3D" id="2.40.170.20">
    <property type="entry name" value="TonB-dependent receptor, beta-barrel domain"/>
    <property type="match status" value="1"/>
</dbReference>
<dbReference type="InterPro" id="IPR039426">
    <property type="entry name" value="TonB-dep_rcpt-like"/>
</dbReference>
<keyword evidence="10" id="KW-0675">Receptor</keyword>
<comment type="caution">
    <text evidence="10">The sequence shown here is derived from an EMBL/GenBank/DDBJ whole genome shotgun (WGS) entry which is preliminary data.</text>
</comment>
<evidence type="ECO:0000259" key="9">
    <source>
        <dbReference type="Pfam" id="PF07715"/>
    </source>
</evidence>
<keyword evidence="4 7" id="KW-0812">Transmembrane</keyword>
<evidence type="ECO:0000256" key="2">
    <source>
        <dbReference type="ARBA" id="ARBA00022448"/>
    </source>
</evidence>
<dbReference type="EMBL" id="JAUKPO010000001">
    <property type="protein sequence ID" value="MDO1445358.1"/>
    <property type="molecule type" value="Genomic_DNA"/>
</dbReference>
<evidence type="ECO:0000313" key="10">
    <source>
        <dbReference type="EMBL" id="MDO1445358.1"/>
    </source>
</evidence>
<dbReference type="Proteomes" id="UP001168528">
    <property type="component" value="Unassembled WGS sequence"/>
</dbReference>
<dbReference type="InterPro" id="IPR008969">
    <property type="entry name" value="CarboxyPept-like_regulatory"/>
</dbReference>
<keyword evidence="8" id="KW-0732">Signal</keyword>
<dbReference type="InterPro" id="IPR023997">
    <property type="entry name" value="TonB-dep_OMP_SusC/RagA_CS"/>
</dbReference>
<evidence type="ECO:0000313" key="11">
    <source>
        <dbReference type="Proteomes" id="UP001168528"/>
    </source>
</evidence>
<evidence type="ECO:0000256" key="7">
    <source>
        <dbReference type="PROSITE-ProRule" id="PRU01360"/>
    </source>
</evidence>
<dbReference type="NCBIfam" id="TIGR04056">
    <property type="entry name" value="OMP_RagA_SusC"/>
    <property type="match status" value="1"/>
</dbReference>